<dbReference type="GO" id="GO:0004252">
    <property type="term" value="F:serine-type endopeptidase activity"/>
    <property type="evidence" value="ECO:0007669"/>
    <property type="project" value="UniProtKB-UniRule"/>
</dbReference>
<dbReference type="InterPro" id="IPR000209">
    <property type="entry name" value="Peptidase_S8/S53_dom"/>
</dbReference>
<reference evidence="10" key="1">
    <citation type="submission" date="2012-06" db="EMBL/GenBank/DDBJ databases">
        <title>The complete genome of Flexibacter litoralis DSM 6794.</title>
        <authorList>
            <person name="Lucas S."/>
            <person name="Copeland A."/>
            <person name="Lapidus A."/>
            <person name="Glavina del Rio T."/>
            <person name="Dalin E."/>
            <person name="Tice H."/>
            <person name="Bruce D."/>
            <person name="Goodwin L."/>
            <person name="Pitluck S."/>
            <person name="Peters L."/>
            <person name="Ovchinnikova G."/>
            <person name="Lu M."/>
            <person name="Kyrpides N."/>
            <person name="Mavromatis K."/>
            <person name="Ivanova N."/>
            <person name="Brettin T."/>
            <person name="Detter J.C."/>
            <person name="Han C."/>
            <person name="Larimer F."/>
            <person name="Land M."/>
            <person name="Hauser L."/>
            <person name="Markowitz V."/>
            <person name="Cheng J.-F."/>
            <person name="Hugenholtz P."/>
            <person name="Woyke T."/>
            <person name="Wu D."/>
            <person name="Spring S."/>
            <person name="Lang E."/>
            <person name="Kopitz M."/>
            <person name="Brambilla E."/>
            <person name="Klenk H.-P."/>
            <person name="Eisen J.A."/>
        </authorList>
    </citation>
    <scope>NUCLEOTIDE SEQUENCE [LARGE SCALE GENOMIC DNA]</scope>
    <source>
        <strain evidence="10">ATCC 23117 / DSM 6794 / NBRC 15988 / NCIMB 1366 / Sio-4</strain>
    </source>
</reference>
<sequence length="563" mass="62023" precursor="true">MKLKQLLFITSIILFGTGFSYTAFSQTTERVVYFKDKNGTTFSTSRPLEFLTQKSIDRRNKQGISITEQDLPVNTDYISQINNLGASVSHALKWFNAAIVTADETTFIEIENLSFVDKIDRVAINLDTNRVARISATCDINTEDDICPEFEVNKILKTNKNQEDFDYGSSLAQIQMLGVDKMHQQGYLGQGIHIAVLDGGFINANTLSAFSHADIAFVYDVVENGQNVYQASSHGTKVLSAMLSKKEGEIIGTAPEATYYLFRTEDVSKEFPIEEAFWAVGAEKADSLGVDILQTSLGYSDFDNSDYDYTHDDLDGNTAMISQAAEFATQKGIVVVTSAGNSGNSAWQKISFPADAPSVLAVGAVDSNEEIGNFSSIGNTADGRVKPDIMAMGVGTTLWSEQNQLTSGNGTSYAAPLIAGLVAGFMQKNPNLTQKEVMFAMRRAGDNYSTPNEQYGYGIPNFDRLTQIELILGQEEDLTNKDAQIRIFPNPVASILHIEIDEKLFITNETLNLQIYNLQGQLILEEILNTDKKDIDFPAVSKGIYIVHIEGQNYQGTIKILKE</sequence>
<dbReference type="HOGENOM" id="CLU_026626_0_0_10"/>
<dbReference type="GO" id="GO:0006508">
    <property type="term" value="P:proteolysis"/>
    <property type="evidence" value="ECO:0007669"/>
    <property type="project" value="UniProtKB-KW"/>
</dbReference>
<keyword evidence="6" id="KW-0732">Signal</keyword>
<dbReference type="OrthoDB" id="9792152at2"/>
<dbReference type="eggNOG" id="COG1404">
    <property type="taxonomic scope" value="Bacteria"/>
</dbReference>
<comment type="similarity">
    <text evidence="1 5">Belongs to the peptidase S8 family.</text>
</comment>
<feature type="domain" description="Peptidase S8/S53" evidence="7">
    <location>
        <begin position="189"/>
        <end position="458"/>
    </location>
</feature>
<dbReference type="InterPro" id="IPR026444">
    <property type="entry name" value="Secre_tail"/>
</dbReference>
<proteinExistence type="inferred from homology"/>
<dbReference type="SUPFAM" id="SSF52743">
    <property type="entry name" value="Subtilisin-like"/>
    <property type="match status" value="1"/>
</dbReference>
<dbReference type="RefSeq" id="WP_014798638.1">
    <property type="nucleotide sequence ID" value="NC_018018.1"/>
</dbReference>
<dbReference type="InterPro" id="IPR036852">
    <property type="entry name" value="Peptidase_S8/S53_dom_sf"/>
</dbReference>
<feature type="chain" id="PRO_5003685488" evidence="6">
    <location>
        <begin position="26"/>
        <end position="563"/>
    </location>
</feature>
<dbReference type="PATRIC" id="fig|880071.3.peg.2838"/>
<evidence type="ECO:0000313" key="9">
    <source>
        <dbReference type="EMBL" id="AFM05204.1"/>
    </source>
</evidence>
<gene>
    <name evidence="9" type="ordered locus">Fleli_2851</name>
</gene>
<keyword evidence="4 5" id="KW-0720">Serine protease</keyword>
<keyword evidence="10" id="KW-1185">Reference proteome</keyword>
<evidence type="ECO:0000259" key="8">
    <source>
        <dbReference type="Pfam" id="PF18962"/>
    </source>
</evidence>
<feature type="domain" description="Secretion system C-terminal sorting" evidence="8">
    <location>
        <begin position="487"/>
        <end position="559"/>
    </location>
</feature>
<feature type="active site" description="Charge relay system" evidence="5">
    <location>
        <position position="198"/>
    </location>
</feature>
<dbReference type="CDD" id="cd07493">
    <property type="entry name" value="Peptidases_S8_9"/>
    <property type="match status" value="1"/>
</dbReference>
<dbReference type="EMBL" id="CP003345">
    <property type="protein sequence ID" value="AFM05204.1"/>
    <property type="molecule type" value="Genomic_DNA"/>
</dbReference>
<name>I4AML9_BERLS</name>
<evidence type="ECO:0000259" key="7">
    <source>
        <dbReference type="Pfam" id="PF00082"/>
    </source>
</evidence>
<dbReference type="InterPro" id="IPR015500">
    <property type="entry name" value="Peptidase_S8_subtilisin-rel"/>
</dbReference>
<dbReference type="KEGG" id="fli:Fleli_2851"/>
<keyword evidence="3 5" id="KW-0378">Hydrolase</keyword>
<dbReference type="PRINTS" id="PR00723">
    <property type="entry name" value="SUBTILISIN"/>
</dbReference>
<evidence type="ECO:0000256" key="3">
    <source>
        <dbReference type="ARBA" id="ARBA00022801"/>
    </source>
</evidence>
<dbReference type="PANTHER" id="PTHR43806">
    <property type="entry name" value="PEPTIDASE S8"/>
    <property type="match status" value="1"/>
</dbReference>
<organism evidence="9 10">
    <name type="scientific">Bernardetia litoralis (strain ATCC 23117 / DSM 6794 / NBRC 15988 / NCIMB 1366 / Fx l1 / Sio-4)</name>
    <name type="common">Flexibacter litoralis</name>
    <dbReference type="NCBI Taxonomy" id="880071"/>
    <lineage>
        <taxon>Bacteria</taxon>
        <taxon>Pseudomonadati</taxon>
        <taxon>Bacteroidota</taxon>
        <taxon>Cytophagia</taxon>
        <taxon>Cytophagales</taxon>
        <taxon>Bernardetiaceae</taxon>
        <taxon>Bernardetia</taxon>
    </lineage>
</organism>
<dbReference type="NCBIfam" id="TIGR04183">
    <property type="entry name" value="Por_Secre_tail"/>
    <property type="match status" value="1"/>
</dbReference>
<dbReference type="PROSITE" id="PS51892">
    <property type="entry name" value="SUBTILASE"/>
    <property type="match status" value="1"/>
</dbReference>
<dbReference type="PANTHER" id="PTHR43806:SF67">
    <property type="entry name" value="EGF-LIKE DOMAIN-CONTAINING PROTEIN"/>
    <property type="match status" value="1"/>
</dbReference>
<feature type="signal peptide" evidence="6">
    <location>
        <begin position="1"/>
        <end position="25"/>
    </location>
</feature>
<evidence type="ECO:0000256" key="1">
    <source>
        <dbReference type="ARBA" id="ARBA00011073"/>
    </source>
</evidence>
<evidence type="ECO:0000313" key="10">
    <source>
        <dbReference type="Proteomes" id="UP000006054"/>
    </source>
</evidence>
<feature type="active site" description="Charge relay system" evidence="5">
    <location>
        <position position="412"/>
    </location>
</feature>
<dbReference type="Proteomes" id="UP000006054">
    <property type="component" value="Chromosome"/>
</dbReference>
<protein>
    <submittedName>
        <fullName evidence="9">Subtilisin-like serine protease</fullName>
    </submittedName>
</protein>
<dbReference type="InterPro" id="IPR023828">
    <property type="entry name" value="Peptidase_S8_Ser-AS"/>
</dbReference>
<dbReference type="InterPro" id="IPR050131">
    <property type="entry name" value="Peptidase_S8_subtilisin-like"/>
</dbReference>
<evidence type="ECO:0000256" key="6">
    <source>
        <dbReference type="SAM" id="SignalP"/>
    </source>
</evidence>
<dbReference type="Pfam" id="PF00082">
    <property type="entry name" value="Peptidase_S8"/>
    <property type="match status" value="1"/>
</dbReference>
<dbReference type="Gene3D" id="3.40.50.200">
    <property type="entry name" value="Peptidase S8/S53 domain"/>
    <property type="match status" value="1"/>
</dbReference>
<keyword evidence="2 5" id="KW-0645">Protease</keyword>
<feature type="active site" description="Charge relay system" evidence="5">
    <location>
        <position position="234"/>
    </location>
</feature>
<accession>I4AML9</accession>
<dbReference type="PROSITE" id="PS00138">
    <property type="entry name" value="SUBTILASE_SER"/>
    <property type="match status" value="1"/>
</dbReference>
<evidence type="ECO:0000256" key="4">
    <source>
        <dbReference type="ARBA" id="ARBA00022825"/>
    </source>
</evidence>
<dbReference type="Pfam" id="PF18962">
    <property type="entry name" value="Por_Secre_tail"/>
    <property type="match status" value="1"/>
</dbReference>
<dbReference type="AlphaFoldDB" id="I4AML9"/>
<evidence type="ECO:0000256" key="5">
    <source>
        <dbReference type="PROSITE-ProRule" id="PRU01240"/>
    </source>
</evidence>
<evidence type="ECO:0000256" key="2">
    <source>
        <dbReference type="ARBA" id="ARBA00022670"/>
    </source>
</evidence>
<dbReference type="STRING" id="880071.Fleli_2851"/>